<accession>A0A0S4KUW6</accession>
<keyword evidence="4" id="KW-0479">Metal-binding</keyword>
<dbReference type="InterPro" id="IPR051174">
    <property type="entry name" value="Cytochrome_c-type_ET"/>
</dbReference>
<dbReference type="InterPro" id="IPR005126">
    <property type="entry name" value="NapC/NirT_cyt_c_N"/>
</dbReference>
<evidence type="ECO:0000313" key="9">
    <source>
        <dbReference type="EMBL" id="CUQ67877.1"/>
    </source>
</evidence>
<keyword evidence="7" id="KW-0472">Membrane</keyword>
<dbReference type="Proteomes" id="UP000066284">
    <property type="component" value="Chromosome 1"/>
</dbReference>
<dbReference type="InterPro" id="IPR038266">
    <property type="entry name" value="NapC/NirT_cytc_sf"/>
</dbReference>
<dbReference type="Pfam" id="PF03264">
    <property type="entry name" value="Cytochrom_NNT"/>
    <property type="match status" value="1"/>
</dbReference>
<feature type="domain" description="NapC/NirT cytochrome c N-terminal" evidence="8">
    <location>
        <begin position="73"/>
        <end position="169"/>
    </location>
</feature>
<evidence type="ECO:0000259" key="8">
    <source>
        <dbReference type="Pfam" id="PF03264"/>
    </source>
</evidence>
<keyword evidence="6" id="KW-0408">Iron</keyword>
<gene>
    <name evidence="9" type="ORF">NITINOP_2905</name>
</gene>
<proteinExistence type="predicted"/>
<feature type="transmembrane region" description="Helical" evidence="7">
    <location>
        <begin position="37"/>
        <end position="59"/>
    </location>
</feature>
<dbReference type="Gene3D" id="1.10.3820.10">
    <property type="entry name" value="Di-heme elbow motif domain"/>
    <property type="match status" value="1"/>
</dbReference>
<dbReference type="GO" id="GO:0030313">
    <property type="term" value="C:cell envelope"/>
    <property type="evidence" value="ECO:0007669"/>
    <property type="project" value="UniProtKB-SubCell"/>
</dbReference>
<keyword evidence="10" id="KW-1185">Reference proteome</keyword>
<dbReference type="GO" id="GO:0046872">
    <property type="term" value="F:metal ion binding"/>
    <property type="evidence" value="ECO:0007669"/>
    <property type="project" value="UniProtKB-KW"/>
</dbReference>
<dbReference type="OrthoDB" id="9782159at2"/>
<protein>
    <recommendedName>
        <fullName evidence="8">NapC/NirT cytochrome c N-terminal domain-containing protein</fullName>
    </recommendedName>
</protein>
<comment type="subcellular location">
    <subcellularLocation>
        <location evidence="1">Cell envelope</location>
    </subcellularLocation>
</comment>
<sequence length="237" mass="26506">MLWLLLVPWTILIEVGFFAYSAEAAGMGDRVTSVEVFRAIGIAAALVGIALLFLVQYVYRSRLSHGMYHRLLLIGVFLLPLATTWSTSATVMEGTKSVEACRSCHVMHPFVDDMTNPSSPTLAARHYRNNWIAKDQCYACHVTYGITGTLEGKRDGFRHWIHYITGTYPDPIRYVGSYDNANCLACHQQTEKWSRVSSHRGLLGEFATNRIACITCHGPPHPLPKERMAAAVMEQTN</sequence>
<keyword evidence="7" id="KW-0812">Transmembrane</keyword>
<evidence type="ECO:0000256" key="5">
    <source>
        <dbReference type="ARBA" id="ARBA00022982"/>
    </source>
</evidence>
<evidence type="ECO:0000256" key="6">
    <source>
        <dbReference type="ARBA" id="ARBA00023004"/>
    </source>
</evidence>
<dbReference type="RefSeq" id="WP_062486809.1">
    <property type="nucleotide sequence ID" value="NZ_LN885086.1"/>
</dbReference>
<keyword evidence="2" id="KW-0813">Transport</keyword>
<keyword evidence="7" id="KW-1133">Transmembrane helix</keyword>
<feature type="transmembrane region" description="Helical" evidence="7">
    <location>
        <begin position="71"/>
        <end position="92"/>
    </location>
</feature>
<dbReference type="EMBL" id="LN885086">
    <property type="protein sequence ID" value="CUQ67877.1"/>
    <property type="molecule type" value="Genomic_DNA"/>
</dbReference>
<dbReference type="InterPro" id="IPR036280">
    <property type="entry name" value="Multihaem_cyt_sf"/>
</dbReference>
<reference evidence="10" key="1">
    <citation type="submission" date="2015-09" db="EMBL/GenBank/DDBJ databases">
        <authorList>
            <person name="Daims H."/>
        </authorList>
    </citation>
    <scope>NUCLEOTIDE SEQUENCE [LARGE SCALE GENOMIC DNA]</scope>
</reference>
<dbReference type="KEGG" id="nio:NITINOP_2905"/>
<dbReference type="PANTHER" id="PTHR30333:SF4">
    <property type="entry name" value="CYTOCHROME C FAMILY PROTEIN"/>
    <property type="match status" value="1"/>
</dbReference>
<keyword evidence="5" id="KW-0249">Electron transport</keyword>
<organism evidence="9 10">
    <name type="scientific">Candidatus Nitrospira inopinata</name>
    <dbReference type="NCBI Taxonomy" id="1715989"/>
    <lineage>
        <taxon>Bacteria</taxon>
        <taxon>Pseudomonadati</taxon>
        <taxon>Nitrospirota</taxon>
        <taxon>Nitrospiria</taxon>
        <taxon>Nitrospirales</taxon>
        <taxon>Nitrospiraceae</taxon>
        <taxon>Nitrospira</taxon>
    </lineage>
</organism>
<evidence type="ECO:0000256" key="2">
    <source>
        <dbReference type="ARBA" id="ARBA00022448"/>
    </source>
</evidence>
<name>A0A0S4KUW6_9BACT</name>
<keyword evidence="3" id="KW-0349">Heme</keyword>
<dbReference type="STRING" id="1715989.NITINOP_2905"/>
<dbReference type="PANTHER" id="PTHR30333">
    <property type="entry name" value="CYTOCHROME C-TYPE PROTEIN"/>
    <property type="match status" value="1"/>
</dbReference>
<dbReference type="SUPFAM" id="SSF48695">
    <property type="entry name" value="Multiheme cytochromes"/>
    <property type="match status" value="1"/>
</dbReference>
<evidence type="ECO:0000256" key="7">
    <source>
        <dbReference type="SAM" id="Phobius"/>
    </source>
</evidence>
<evidence type="ECO:0000313" key="10">
    <source>
        <dbReference type="Proteomes" id="UP000066284"/>
    </source>
</evidence>
<dbReference type="AlphaFoldDB" id="A0A0S4KUW6"/>
<evidence type="ECO:0000256" key="3">
    <source>
        <dbReference type="ARBA" id="ARBA00022617"/>
    </source>
</evidence>
<evidence type="ECO:0000256" key="4">
    <source>
        <dbReference type="ARBA" id="ARBA00022723"/>
    </source>
</evidence>
<evidence type="ECO:0000256" key="1">
    <source>
        <dbReference type="ARBA" id="ARBA00004196"/>
    </source>
</evidence>